<evidence type="ECO:0000313" key="4">
    <source>
        <dbReference type="Proteomes" id="UP000278143"/>
    </source>
</evidence>
<proteinExistence type="predicted"/>
<feature type="signal peptide" evidence="2">
    <location>
        <begin position="1"/>
        <end position="20"/>
    </location>
</feature>
<keyword evidence="4" id="KW-1185">Reference proteome</keyword>
<dbReference type="Proteomes" id="UP000278143">
    <property type="component" value="Unassembled WGS sequence"/>
</dbReference>
<evidence type="ECO:0000256" key="1">
    <source>
        <dbReference type="SAM" id="MobiDB-lite"/>
    </source>
</evidence>
<evidence type="ECO:0000313" key="3">
    <source>
        <dbReference type="EMBL" id="RKP26686.1"/>
    </source>
</evidence>
<evidence type="ECO:0000256" key="2">
    <source>
        <dbReference type="SAM" id="SignalP"/>
    </source>
</evidence>
<accession>A0A4P9Z2Q1</accession>
<protein>
    <submittedName>
        <fullName evidence="3">Uncharacterized protein</fullName>
    </submittedName>
</protein>
<dbReference type="AlphaFoldDB" id="A0A4P9Z2Q1"/>
<dbReference type="EMBL" id="KZ989359">
    <property type="protein sequence ID" value="RKP26686.1"/>
    <property type="molecule type" value="Genomic_DNA"/>
</dbReference>
<organism evidence="3 4">
    <name type="scientific">Syncephalis pseudoplumigaleata</name>
    <dbReference type="NCBI Taxonomy" id="1712513"/>
    <lineage>
        <taxon>Eukaryota</taxon>
        <taxon>Fungi</taxon>
        <taxon>Fungi incertae sedis</taxon>
        <taxon>Zoopagomycota</taxon>
        <taxon>Zoopagomycotina</taxon>
        <taxon>Zoopagomycetes</taxon>
        <taxon>Zoopagales</taxon>
        <taxon>Piptocephalidaceae</taxon>
        <taxon>Syncephalis</taxon>
    </lineage>
</organism>
<keyword evidence="2" id="KW-0732">Signal</keyword>
<name>A0A4P9Z2Q1_9FUNG</name>
<reference evidence="4" key="1">
    <citation type="journal article" date="2018" name="Nat. Microbiol.">
        <title>Leveraging single-cell genomics to expand the fungal tree of life.</title>
        <authorList>
            <person name="Ahrendt S.R."/>
            <person name="Quandt C.A."/>
            <person name="Ciobanu D."/>
            <person name="Clum A."/>
            <person name="Salamov A."/>
            <person name="Andreopoulos B."/>
            <person name="Cheng J.F."/>
            <person name="Woyke T."/>
            <person name="Pelin A."/>
            <person name="Henrissat B."/>
            <person name="Reynolds N.K."/>
            <person name="Benny G.L."/>
            <person name="Smith M.E."/>
            <person name="James T.Y."/>
            <person name="Grigoriev I.V."/>
        </authorList>
    </citation>
    <scope>NUCLEOTIDE SEQUENCE [LARGE SCALE GENOMIC DNA]</scope>
    <source>
        <strain evidence="4">Benny S71-1</strain>
    </source>
</reference>
<feature type="chain" id="PRO_5020653179" evidence="2">
    <location>
        <begin position="21"/>
        <end position="193"/>
    </location>
</feature>
<sequence length="193" mass="21752">MHATPLLHVLALCLVHLLFALVDTTPANAAFLPSLGRKPSLSPPRKSRPESPTEPESQFASVNDVSPMIKLHMDGNEIHRPTGHCLRLMGQWKCKPGSVWCTRRALVGPLKADGTCSPHVVHVYAICTTQDDPYKWLQYQEGYGMVVPDTDREMRSIRHKFKFDGLRCMLVNYISEPFDFLRHPSPDSAHSPR</sequence>
<feature type="region of interest" description="Disordered" evidence="1">
    <location>
        <begin position="33"/>
        <end position="60"/>
    </location>
</feature>
<gene>
    <name evidence="3" type="ORF">SYNPS1DRAFT_27640</name>
</gene>